<organism evidence="1 2">
    <name type="scientific">Trifolium medium</name>
    <dbReference type="NCBI Taxonomy" id="97028"/>
    <lineage>
        <taxon>Eukaryota</taxon>
        <taxon>Viridiplantae</taxon>
        <taxon>Streptophyta</taxon>
        <taxon>Embryophyta</taxon>
        <taxon>Tracheophyta</taxon>
        <taxon>Spermatophyta</taxon>
        <taxon>Magnoliopsida</taxon>
        <taxon>eudicotyledons</taxon>
        <taxon>Gunneridae</taxon>
        <taxon>Pentapetalae</taxon>
        <taxon>rosids</taxon>
        <taxon>fabids</taxon>
        <taxon>Fabales</taxon>
        <taxon>Fabaceae</taxon>
        <taxon>Papilionoideae</taxon>
        <taxon>50 kb inversion clade</taxon>
        <taxon>NPAAA clade</taxon>
        <taxon>Hologalegina</taxon>
        <taxon>IRL clade</taxon>
        <taxon>Trifolieae</taxon>
        <taxon>Trifolium</taxon>
    </lineage>
</organism>
<comment type="caution">
    <text evidence="1">The sequence shown here is derived from an EMBL/GenBank/DDBJ whole genome shotgun (WGS) entry which is preliminary data.</text>
</comment>
<feature type="non-terminal residue" evidence="1">
    <location>
        <position position="28"/>
    </location>
</feature>
<dbReference type="EMBL" id="LXQA010034155">
    <property type="protein sequence ID" value="MCH97127.1"/>
    <property type="molecule type" value="Genomic_DNA"/>
</dbReference>
<reference evidence="1 2" key="1">
    <citation type="journal article" date="2018" name="Front. Plant Sci.">
        <title>Red Clover (Trifolium pratense) and Zigzag Clover (T. medium) - A Picture of Genomic Similarities and Differences.</title>
        <authorList>
            <person name="Dluhosova J."/>
            <person name="Istvanek J."/>
            <person name="Nedelnik J."/>
            <person name="Repkova J."/>
        </authorList>
    </citation>
    <scope>NUCLEOTIDE SEQUENCE [LARGE SCALE GENOMIC DNA]</scope>
    <source>
        <strain evidence="2">cv. 10/8</strain>
        <tissue evidence="1">Leaf</tissue>
    </source>
</reference>
<evidence type="ECO:0000313" key="1">
    <source>
        <dbReference type="EMBL" id="MCH97127.1"/>
    </source>
</evidence>
<dbReference type="Proteomes" id="UP000265520">
    <property type="component" value="Unassembled WGS sequence"/>
</dbReference>
<name>A0A392NB97_9FABA</name>
<evidence type="ECO:0000313" key="2">
    <source>
        <dbReference type="Proteomes" id="UP000265520"/>
    </source>
</evidence>
<dbReference type="AlphaFoldDB" id="A0A392NB97"/>
<accession>A0A392NB97</accession>
<proteinExistence type="predicted"/>
<sequence>MAAGGGDCVETRDERDGGAAVNVVWVLS</sequence>
<protein>
    <submittedName>
        <fullName evidence="1">Uncharacterized protein</fullName>
    </submittedName>
</protein>
<keyword evidence="2" id="KW-1185">Reference proteome</keyword>